<dbReference type="GO" id="GO:0003700">
    <property type="term" value="F:DNA-binding transcription factor activity"/>
    <property type="evidence" value="ECO:0007669"/>
    <property type="project" value="InterPro"/>
</dbReference>
<evidence type="ECO:0000259" key="4">
    <source>
        <dbReference type="PROSITE" id="PS51000"/>
    </source>
</evidence>
<comment type="caution">
    <text evidence="5">The sequence shown here is derived from an EMBL/GenBank/DDBJ whole genome shotgun (WGS) entry which is preliminary data.</text>
</comment>
<dbReference type="PROSITE" id="PS00894">
    <property type="entry name" value="HTH_DEOR_1"/>
    <property type="match status" value="1"/>
</dbReference>
<dbReference type="Gene3D" id="1.10.10.10">
    <property type="entry name" value="Winged helix-like DNA-binding domain superfamily/Winged helix DNA-binding domain"/>
    <property type="match status" value="1"/>
</dbReference>
<dbReference type="SMART" id="SM01134">
    <property type="entry name" value="DeoRC"/>
    <property type="match status" value="1"/>
</dbReference>
<evidence type="ECO:0000256" key="2">
    <source>
        <dbReference type="ARBA" id="ARBA00023125"/>
    </source>
</evidence>
<keyword evidence="2" id="KW-0238">DNA-binding</keyword>
<dbReference type="GO" id="GO:0003677">
    <property type="term" value="F:DNA binding"/>
    <property type="evidence" value="ECO:0007669"/>
    <property type="project" value="UniProtKB-KW"/>
</dbReference>
<keyword evidence="6" id="KW-1185">Reference proteome</keyword>
<organism evidence="5 6">
    <name type="scientific">Larkinella punicea</name>
    <dbReference type="NCBI Taxonomy" id="2315727"/>
    <lineage>
        <taxon>Bacteria</taxon>
        <taxon>Pseudomonadati</taxon>
        <taxon>Bacteroidota</taxon>
        <taxon>Cytophagia</taxon>
        <taxon>Cytophagales</taxon>
        <taxon>Spirosomataceae</taxon>
        <taxon>Larkinella</taxon>
    </lineage>
</organism>
<dbReference type="PRINTS" id="PR00037">
    <property type="entry name" value="HTHLACR"/>
</dbReference>
<accession>A0A368JWH0</accession>
<keyword evidence="3" id="KW-0804">Transcription</keyword>
<evidence type="ECO:0000256" key="1">
    <source>
        <dbReference type="ARBA" id="ARBA00023015"/>
    </source>
</evidence>
<evidence type="ECO:0000313" key="6">
    <source>
        <dbReference type="Proteomes" id="UP000253383"/>
    </source>
</evidence>
<dbReference type="PANTHER" id="PTHR30363">
    <property type="entry name" value="HTH-TYPE TRANSCRIPTIONAL REGULATOR SRLR-RELATED"/>
    <property type="match status" value="1"/>
</dbReference>
<dbReference type="InterPro" id="IPR018356">
    <property type="entry name" value="Tscrpt_reg_HTH_DeoR_CS"/>
</dbReference>
<dbReference type="SMART" id="SM00420">
    <property type="entry name" value="HTH_DEOR"/>
    <property type="match status" value="1"/>
</dbReference>
<dbReference type="Proteomes" id="UP000253383">
    <property type="component" value="Unassembled WGS sequence"/>
</dbReference>
<dbReference type="Pfam" id="PF08220">
    <property type="entry name" value="HTH_DeoR"/>
    <property type="match status" value="1"/>
</dbReference>
<dbReference type="AlphaFoldDB" id="A0A368JWH0"/>
<dbReference type="PROSITE" id="PS51000">
    <property type="entry name" value="HTH_DEOR_2"/>
    <property type="match status" value="1"/>
</dbReference>
<protein>
    <submittedName>
        <fullName evidence="5">DeoR/GlpR transcriptional regulator</fullName>
    </submittedName>
</protein>
<feature type="domain" description="HTH deoR-type" evidence="4">
    <location>
        <begin position="3"/>
        <end position="58"/>
    </location>
</feature>
<dbReference type="InterPro" id="IPR037171">
    <property type="entry name" value="NagB/RpiA_transferase-like"/>
</dbReference>
<reference evidence="5 6" key="1">
    <citation type="submission" date="2018-07" db="EMBL/GenBank/DDBJ databases">
        <title>Genome analysis of Larkinella rosea.</title>
        <authorList>
            <person name="Zhou Z."/>
            <person name="Wang G."/>
        </authorList>
    </citation>
    <scope>NUCLEOTIDE SEQUENCE [LARGE SCALE GENOMIC DNA]</scope>
    <source>
        <strain evidence="6">zzj9</strain>
    </source>
</reference>
<dbReference type="InterPro" id="IPR036388">
    <property type="entry name" value="WH-like_DNA-bd_sf"/>
</dbReference>
<dbReference type="InterPro" id="IPR014036">
    <property type="entry name" value="DeoR-like_C"/>
</dbReference>
<dbReference type="InterPro" id="IPR050313">
    <property type="entry name" value="Carb_Metab_HTH_regulators"/>
</dbReference>
<gene>
    <name evidence="5" type="ORF">DUE52_04300</name>
</gene>
<keyword evidence="1" id="KW-0805">Transcription regulation</keyword>
<dbReference type="InterPro" id="IPR036390">
    <property type="entry name" value="WH_DNA-bd_sf"/>
</dbReference>
<dbReference type="Gene3D" id="3.40.50.1360">
    <property type="match status" value="1"/>
</dbReference>
<dbReference type="OrthoDB" id="9797223at2"/>
<dbReference type="InterPro" id="IPR001034">
    <property type="entry name" value="DeoR_HTH"/>
</dbReference>
<evidence type="ECO:0000313" key="5">
    <source>
        <dbReference type="EMBL" id="RCR71014.1"/>
    </source>
</evidence>
<dbReference type="SUPFAM" id="SSF100950">
    <property type="entry name" value="NagB/RpiA/CoA transferase-like"/>
    <property type="match status" value="1"/>
</dbReference>
<dbReference type="RefSeq" id="WP_114404927.1">
    <property type="nucleotide sequence ID" value="NZ_QOWE01000003.1"/>
</dbReference>
<dbReference type="Pfam" id="PF00455">
    <property type="entry name" value="DeoRC"/>
    <property type="match status" value="1"/>
</dbReference>
<dbReference type="EMBL" id="QOWE01000003">
    <property type="protein sequence ID" value="RCR71014.1"/>
    <property type="molecule type" value="Genomic_DNA"/>
</dbReference>
<evidence type="ECO:0000256" key="3">
    <source>
        <dbReference type="ARBA" id="ARBA00023163"/>
    </source>
</evidence>
<dbReference type="PANTHER" id="PTHR30363:SF44">
    <property type="entry name" value="AGA OPERON TRANSCRIPTIONAL REPRESSOR-RELATED"/>
    <property type="match status" value="1"/>
</dbReference>
<dbReference type="SUPFAM" id="SSF46785">
    <property type="entry name" value="Winged helix' DNA-binding domain"/>
    <property type="match status" value="1"/>
</dbReference>
<proteinExistence type="predicted"/>
<sequence length="250" mass="27676">MNFPNRKRLILQTVEEKGSVEVKELAELLQTSEITIRRDLTTLATDGLIYRTHGGAMKVGLAVNPVQFVNKTAVNSENKDHICRLAAQEINEGDVVFMDCGSTVFRLCQFIRNKRIQVITNSLPVVNELMQSEVTVNLVGGEVDLKRQAVHGLIAHEHVARYHAHKAFLGVDGISAQHGLSAHSETEGGMTLAMAAQAETVYLLCDSTKLEKDKYVQFAPLSLIQVLVTDSNARPDVLELYREKGVRVLN</sequence>
<name>A0A368JWH0_9BACT</name>